<comment type="caution">
    <text evidence="1">The sequence shown here is derived from an EMBL/GenBank/DDBJ whole genome shotgun (WGS) entry which is preliminary data.</text>
</comment>
<dbReference type="OrthoDB" id="4936366at2"/>
<keyword evidence="2" id="KW-1185">Reference proteome</keyword>
<proteinExistence type="predicted"/>
<dbReference type="EMBL" id="SDWU01000003">
    <property type="protein sequence ID" value="RYC04042.1"/>
    <property type="molecule type" value="Genomic_DNA"/>
</dbReference>
<dbReference type="Proteomes" id="UP000293291">
    <property type="component" value="Unassembled WGS sequence"/>
</dbReference>
<protein>
    <submittedName>
        <fullName evidence="1">Uncharacterized protein</fullName>
    </submittedName>
</protein>
<evidence type="ECO:0000313" key="1">
    <source>
        <dbReference type="EMBL" id="RYC04042.1"/>
    </source>
</evidence>
<gene>
    <name evidence="1" type="ORF">EUA07_03660</name>
</gene>
<reference evidence="1 2" key="1">
    <citation type="submission" date="2019-01" db="EMBL/GenBank/DDBJ databases">
        <title>Novel species of Nocardioides.</title>
        <authorList>
            <person name="Liu Q."/>
            <person name="Xin Y.-H."/>
        </authorList>
    </citation>
    <scope>NUCLEOTIDE SEQUENCE [LARGE SCALE GENOMIC DNA]</scope>
    <source>
        <strain evidence="1 2">CGMCC 4.6875</strain>
    </source>
</reference>
<sequence length="249" mass="26506">MKIFAARGRRLAVADPGMSEPQSTVERSGLPHRFEAVGEALISGSDVMGACSVAGEELARDGASVEETLAGLRATWQAAAGADPTYDVVSAVLTAWSETTLGYLHQLSCEDPLTGLSSQAHLRSRLTELYRLGGAGVPGGVDDYALVVFAMPTGDPSDEPGDHFTRAMRLARAGELARTAFARDETVARLGLHRVGILTRRDDRLGRRVQVLRTLLARAEPDTVVRVWIEGLPGADAVAGMMLDELARG</sequence>
<dbReference type="RefSeq" id="WP_129453639.1">
    <property type="nucleotide sequence ID" value="NZ_JACXYX010000007.1"/>
</dbReference>
<organism evidence="1 2">
    <name type="scientific">Nocardioides ganghwensis</name>
    <dbReference type="NCBI Taxonomy" id="252230"/>
    <lineage>
        <taxon>Bacteria</taxon>
        <taxon>Bacillati</taxon>
        <taxon>Actinomycetota</taxon>
        <taxon>Actinomycetes</taxon>
        <taxon>Propionibacteriales</taxon>
        <taxon>Nocardioidaceae</taxon>
        <taxon>Nocardioides</taxon>
    </lineage>
</organism>
<dbReference type="AlphaFoldDB" id="A0A4Q2SFV4"/>
<name>A0A4Q2SFV4_9ACTN</name>
<accession>A0A4Q2SFV4</accession>
<evidence type="ECO:0000313" key="2">
    <source>
        <dbReference type="Proteomes" id="UP000293291"/>
    </source>
</evidence>